<organism evidence="1 2">
    <name type="scientific">Olea europaea subsp. europaea</name>
    <dbReference type="NCBI Taxonomy" id="158383"/>
    <lineage>
        <taxon>Eukaryota</taxon>
        <taxon>Viridiplantae</taxon>
        <taxon>Streptophyta</taxon>
        <taxon>Embryophyta</taxon>
        <taxon>Tracheophyta</taxon>
        <taxon>Spermatophyta</taxon>
        <taxon>Magnoliopsida</taxon>
        <taxon>eudicotyledons</taxon>
        <taxon>Gunneridae</taxon>
        <taxon>Pentapetalae</taxon>
        <taxon>asterids</taxon>
        <taxon>lamiids</taxon>
        <taxon>Lamiales</taxon>
        <taxon>Oleaceae</taxon>
        <taxon>Oleeae</taxon>
        <taxon>Olea</taxon>
    </lineage>
</organism>
<protein>
    <submittedName>
        <fullName evidence="1">Monocopper oxidase SKU5</fullName>
    </submittedName>
</protein>
<dbReference type="Proteomes" id="UP000594638">
    <property type="component" value="Unassembled WGS sequence"/>
</dbReference>
<reference evidence="1 2" key="1">
    <citation type="submission" date="2019-12" db="EMBL/GenBank/DDBJ databases">
        <authorList>
            <person name="Alioto T."/>
            <person name="Alioto T."/>
            <person name="Gomez Garrido J."/>
        </authorList>
    </citation>
    <scope>NUCLEOTIDE SEQUENCE [LARGE SCALE GENOMIC DNA]</scope>
</reference>
<comment type="caution">
    <text evidence="1">The sequence shown here is derived from an EMBL/GenBank/DDBJ whole genome shotgun (WGS) entry which is preliminary data.</text>
</comment>
<evidence type="ECO:0000313" key="2">
    <source>
        <dbReference type="Proteomes" id="UP000594638"/>
    </source>
</evidence>
<gene>
    <name evidence="1" type="ORF">OLEA9_A047666</name>
</gene>
<dbReference type="AlphaFoldDB" id="A0A8S0UDA1"/>
<dbReference type="Gene3D" id="2.60.40.420">
    <property type="entry name" value="Cupredoxins - blue copper proteins"/>
    <property type="match status" value="1"/>
</dbReference>
<evidence type="ECO:0000313" key="1">
    <source>
        <dbReference type="EMBL" id="CAA3015578.1"/>
    </source>
</evidence>
<dbReference type="InterPro" id="IPR008972">
    <property type="entry name" value="Cupredoxin"/>
</dbReference>
<proteinExistence type="predicted"/>
<dbReference type="Gramene" id="OE9A047666T1">
    <property type="protein sequence ID" value="OE9A047666C1"/>
    <property type="gene ID" value="OE9A047666"/>
</dbReference>
<sequence length="133" mass="15337">MGKESWGIPDVMLMNVKFLGDIQMLWSMNLLMSRKTFILNGSKAEINGRLRYVVNNVSHLTPDTALKLVDHFRKGFPVYELNSFPVRSVNNAAAYGTYVVTGVHKGWREIVFKNYHEVMDSWHFDGFRFYVAG</sequence>
<accession>A0A8S0UDA1</accession>
<dbReference type="OrthoDB" id="2121828at2759"/>
<dbReference type="EMBL" id="CACTIH010007559">
    <property type="protein sequence ID" value="CAA3015578.1"/>
    <property type="molecule type" value="Genomic_DNA"/>
</dbReference>
<keyword evidence="2" id="KW-1185">Reference proteome</keyword>
<dbReference type="SUPFAM" id="SSF49503">
    <property type="entry name" value="Cupredoxins"/>
    <property type="match status" value="1"/>
</dbReference>
<name>A0A8S0UDA1_OLEEU</name>